<accession>A0A814SIJ9</accession>
<evidence type="ECO:0000313" key="9">
    <source>
        <dbReference type="Proteomes" id="UP000663828"/>
    </source>
</evidence>
<dbReference type="Pfam" id="PF04116">
    <property type="entry name" value="FA_hydroxylase"/>
    <property type="match status" value="1"/>
</dbReference>
<dbReference type="InterPro" id="IPR050307">
    <property type="entry name" value="Sterol_Desaturase_Related"/>
</dbReference>
<name>A0A814SIJ9_ADIRI</name>
<proteinExistence type="predicted"/>
<feature type="transmembrane region" description="Helical" evidence="5">
    <location>
        <begin position="103"/>
        <end position="121"/>
    </location>
</feature>
<evidence type="ECO:0000313" key="7">
    <source>
        <dbReference type="EMBL" id="CAF1035020.1"/>
    </source>
</evidence>
<evidence type="ECO:0000259" key="6">
    <source>
        <dbReference type="Pfam" id="PF04116"/>
    </source>
</evidence>
<dbReference type="PANTHER" id="PTHR11863">
    <property type="entry name" value="STEROL DESATURASE"/>
    <property type="match status" value="1"/>
</dbReference>
<feature type="transmembrane region" description="Helical" evidence="5">
    <location>
        <begin position="185"/>
        <end position="207"/>
    </location>
</feature>
<evidence type="ECO:0000256" key="1">
    <source>
        <dbReference type="ARBA" id="ARBA00004370"/>
    </source>
</evidence>
<dbReference type="AlphaFoldDB" id="A0A814SIJ9"/>
<keyword evidence="9" id="KW-1185">Reference proteome</keyword>
<dbReference type="GO" id="GO:0016020">
    <property type="term" value="C:membrane"/>
    <property type="evidence" value="ECO:0007669"/>
    <property type="project" value="UniProtKB-SubCell"/>
</dbReference>
<keyword evidence="3 5" id="KW-1133">Transmembrane helix</keyword>
<keyword evidence="2 5" id="KW-0812">Transmembrane</keyword>
<reference evidence="8" key="1">
    <citation type="submission" date="2021-02" db="EMBL/GenBank/DDBJ databases">
        <authorList>
            <person name="Nowell W R."/>
        </authorList>
    </citation>
    <scope>NUCLEOTIDE SEQUENCE</scope>
</reference>
<evidence type="ECO:0000313" key="8">
    <source>
        <dbReference type="EMBL" id="CAF1148767.1"/>
    </source>
</evidence>
<protein>
    <recommendedName>
        <fullName evidence="6">Fatty acid hydroxylase domain-containing protein</fullName>
    </recommendedName>
</protein>
<dbReference type="Proteomes" id="UP000663828">
    <property type="component" value="Unassembled WGS sequence"/>
</dbReference>
<dbReference type="EMBL" id="CAJNOJ010000072">
    <property type="protein sequence ID" value="CAF1035020.1"/>
    <property type="molecule type" value="Genomic_DNA"/>
</dbReference>
<feature type="transmembrane region" description="Helical" evidence="5">
    <location>
        <begin position="148"/>
        <end position="173"/>
    </location>
</feature>
<keyword evidence="4 5" id="KW-0472">Membrane</keyword>
<feature type="transmembrane region" description="Helical" evidence="5">
    <location>
        <begin position="71"/>
        <end position="91"/>
    </location>
</feature>
<evidence type="ECO:0000256" key="5">
    <source>
        <dbReference type="SAM" id="Phobius"/>
    </source>
</evidence>
<evidence type="ECO:0000256" key="4">
    <source>
        <dbReference type="ARBA" id="ARBA00023136"/>
    </source>
</evidence>
<gene>
    <name evidence="7" type="ORF">EDS130_LOCUS16616</name>
    <name evidence="8" type="ORF">XAT740_LOCUS20833</name>
</gene>
<feature type="domain" description="Fatty acid hydroxylase" evidence="6">
    <location>
        <begin position="196"/>
        <end position="334"/>
    </location>
</feature>
<comment type="subcellular location">
    <subcellularLocation>
        <location evidence="1">Membrane</location>
    </subcellularLocation>
</comment>
<dbReference type="GO" id="GO:0016491">
    <property type="term" value="F:oxidoreductase activity"/>
    <property type="evidence" value="ECO:0007669"/>
    <property type="project" value="InterPro"/>
</dbReference>
<dbReference type="Proteomes" id="UP000663852">
    <property type="component" value="Unassembled WGS sequence"/>
</dbReference>
<evidence type="ECO:0000256" key="2">
    <source>
        <dbReference type="ARBA" id="ARBA00022692"/>
    </source>
</evidence>
<dbReference type="GO" id="GO:0008610">
    <property type="term" value="P:lipid biosynthetic process"/>
    <property type="evidence" value="ECO:0007669"/>
    <property type="project" value="InterPro"/>
</dbReference>
<dbReference type="GO" id="GO:0005506">
    <property type="term" value="F:iron ion binding"/>
    <property type="evidence" value="ECO:0007669"/>
    <property type="project" value="InterPro"/>
</dbReference>
<dbReference type="EMBL" id="CAJNOR010001471">
    <property type="protein sequence ID" value="CAF1148767.1"/>
    <property type="molecule type" value="Genomic_DNA"/>
</dbReference>
<comment type="caution">
    <text evidence="8">The sequence shown here is derived from an EMBL/GenBank/DDBJ whole genome shotgun (WGS) entry which is preliminary data.</text>
</comment>
<dbReference type="InterPro" id="IPR006694">
    <property type="entry name" value="Fatty_acid_hydroxylase"/>
</dbReference>
<organism evidence="8 9">
    <name type="scientific">Adineta ricciae</name>
    <name type="common">Rotifer</name>
    <dbReference type="NCBI Taxonomy" id="249248"/>
    <lineage>
        <taxon>Eukaryota</taxon>
        <taxon>Metazoa</taxon>
        <taxon>Spiralia</taxon>
        <taxon>Gnathifera</taxon>
        <taxon>Rotifera</taxon>
        <taxon>Eurotatoria</taxon>
        <taxon>Bdelloidea</taxon>
        <taxon>Adinetida</taxon>
        <taxon>Adinetidae</taxon>
        <taxon>Adineta</taxon>
    </lineage>
</organism>
<evidence type="ECO:0000256" key="3">
    <source>
        <dbReference type="ARBA" id="ARBA00022989"/>
    </source>
</evidence>
<dbReference type="OrthoDB" id="6354873at2759"/>
<sequence>MSTTVTSTQSEIRPSAAYKLRATAKWVEKPFWKRNPFEHLAAIDLASKKCYEVQPKNPNAPPAHNVWWERLWLSLAIPPPLIFHALWYYFVPETNYYHTWHPGAAYAFYAISFLIYTIVMVKHIHYYMDYYGTFDEDKRPRDYVPDMLVTRLVLSVVVYMLARTGGGLLLGGYNRNESPSLGHTISWFVLIKIAGWLIALDFFFYCYHRACHMVPFLWKVHSLHHCTKHPTPIQSILAGDIQEVIEVFLVPLAASLVVPLTTHEFWIAQCILIYIEATGHSGIRAYWPHCILNEVLQPFGMELCIEDHDLHHRLGKSGMNYGKQTRIFDRIFGTISERVECVQK</sequence>